<dbReference type="InterPro" id="IPR011650">
    <property type="entry name" value="Peptidase_M20_dimer"/>
</dbReference>
<dbReference type="PANTHER" id="PTHR43808:SF17">
    <property type="entry name" value="PEPTIDASE M20"/>
    <property type="match status" value="1"/>
</dbReference>
<keyword evidence="1" id="KW-0479">Metal-binding</keyword>
<sequence>MLSSLAKTFIEEHRDEALELLKTIAQIPSPSNHEEKRMEFCRKWLEDMGARGVYTDEALNVVYPVGVTEDGPVVVFMAHTDVVFPDTDPLPWKEENGRLCCPGVGDDTANLVNILMIAKYVTETGLKPKNAGILFVCNSGEEGLGNLKGSRKICEDYRGRIREFYSFDGKLDSVTNQAVGSHRFLVTARTQGGHSYGDFGRSNAIEKLAAIIEDIYAIQVPKEGKTTYNVGTISGGTSVNTIAQEASMLCEFRSDTKSGLDYMKEQFDRILDRPDITVELVGERPCENLSPEAEARREELLQKAEKRLEAVTGKKVKRQSGSTDCNIPLSMNIPAVCFGAYYGNGAHTREEYVEKDSLALGYEVTFDTVLDYFES</sequence>
<dbReference type="Gene3D" id="3.30.70.360">
    <property type="match status" value="1"/>
</dbReference>
<gene>
    <name evidence="4" type="ORF">IAA17_06545</name>
</gene>
<dbReference type="InterPro" id="IPR002933">
    <property type="entry name" value="Peptidase_M20"/>
</dbReference>
<dbReference type="Pfam" id="PF01546">
    <property type="entry name" value="Peptidase_M20"/>
    <property type="match status" value="1"/>
</dbReference>
<keyword evidence="2" id="KW-0378">Hydrolase</keyword>
<evidence type="ECO:0000256" key="1">
    <source>
        <dbReference type="ARBA" id="ARBA00022723"/>
    </source>
</evidence>
<protein>
    <submittedName>
        <fullName evidence="4">M20/M25/M40 family metallo-hydrolase</fullName>
    </submittedName>
</protein>
<feature type="domain" description="Peptidase M20 dimerisation" evidence="3">
    <location>
        <begin position="180"/>
        <end position="273"/>
    </location>
</feature>
<dbReference type="Pfam" id="PF07687">
    <property type="entry name" value="M20_dimer"/>
    <property type="match status" value="1"/>
</dbReference>
<dbReference type="SUPFAM" id="SSF55031">
    <property type="entry name" value="Bacterial exopeptidase dimerisation domain"/>
    <property type="match status" value="1"/>
</dbReference>
<dbReference type="GO" id="GO:0046872">
    <property type="term" value="F:metal ion binding"/>
    <property type="evidence" value="ECO:0007669"/>
    <property type="project" value="UniProtKB-KW"/>
</dbReference>
<name>A0A9D2K5J7_9FIRM</name>
<comment type="caution">
    <text evidence="4">The sequence shown here is derived from an EMBL/GenBank/DDBJ whole genome shotgun (WGS) entry which is preliminary data.</text>
</comment>
<dbReference type="GO" id="GO:0016787">
    <property type="term" value="F:hydrolase activity"/>
    <property type="evidence" value="ECO:0007669"/>
    <property type="project" value="UniProtKB-KW"/>
</dbReference>
<dbReference type="Gene3D" id="3.40.630.10">
    <property type="entry name" value="Zn peptidases"/>
    <property type="match status" value="1"/>
</dbReference>
<evidence type="ECO:0000256" key="2">
    <source>
        <dbReference type="ARBA" id="ARBA00022801"/>
    </source>
</evidence>
<dbReference type="InterPro" id="IPR036264">
    <property type="entry name" value="Bact_exopeptidase_dim_dom"/>
</dbReference>
<dbReference type="SUPFAM" id="SSF53187">
    <property type="entry name" value="Zn-dependent exopeptidases"/>
    <property type="match status" value="1"/>
</dbReference>
<proteinExistence type="predicted"/>
<organism evidence="4 5">
    <name type="scientific">Candidatus Lachnoclostridium stercorigallinarum</name>
    <dbReference type="NCBI Taxonomy" id="2838634"/>
    <lineage>
        <taxon>Bacteria</taxon>
        <taxon>Bacillati</taxon>
        <taxon>Bacillota</taxon>
        <taxon>Clostridia</taxon>
        <taxon>Lachnospirales</taxon>
        <taxon>Lachnospiraceae</taxon>
    </lineage>
</organism>
<dbReference type="PANTHER" id="PTHR43808">
    <property type="entry name" value="ACETYLORNITHINE DEACETYLASE"/>
    <property type="match status" value="1"/>
</dbReference>
<dbReference type="Proteomes" id="UP000824101">
    <property type="component" value="Unassembled WGS sequence"/>
</dbReference>
<accession>A0A9D2K5J7</accession>
<dbReference type="AlphaFoldDB" id="A0A9D2K5J7"/>
<reference evidence="4" key="2">
    <citation type="submission" date="2021-04" db="EMBL/GenBank/DDBJ databases">
        <authorList>
            <person name="Gilroy R."/>
        </authorList>
    </citation>
    <scope>NUCLEOTIDE SEQUENCE</scope>
    <source>
        <strain evidence="4">ChiBcec1-1093</strain>
    </source>
</reference>
<evidence type="ECO:0000313" key="4">
    <source>
        <dbReference type="EMBL" id="HIZ79431.1"/>
    </source>
</evidence>
<dbReference type="EMBL" id="DXBC01000102">
    <property type="protein sequence ID" value="HIZ79431.1"/>
    <property type="molecule type" value="Genomic_DNA"/>
</dbReference>
<evidence type="ECO:0000259" key="3">
    <source>
        <dbReference type="Pfam" id="PF07687"/>
    </source>
</evidence>
<reference evidence="4" key="1">
    <citation type="journal article" date="2021" name="PeerJ">
        <title>Extensive microbial diversity within the chicken gut microbiome revealed by metagenomics and culture.</title>
        <authorList>
            <person name="Gilroy R."/>
            <person name="Ravi A."/>
            <person name="Getino M."/>
            <person name="Pursley I."/>
            <person name="Horton D.L."/>
            <person name="Alikhan N.F."/>
            <person name="Baker D."/>
            <person name="Gharbi K."/>
            <person name="Hall N."/>
            <person name="Watson M."/>
            <person name="Adriaenssens E.M."/>
            <person name="Foster-Nyarko E."/>
            <person name="Jarju S."/>
            <person name="Secka A."/>
            <person name="Antonio M."/>
            <person name="Oren A."/>
            <person name="Chaudhuri R.R."/>
            <person name="La Ragione R."/>
            <person name="Hildebrand F."/>
            <person name="Pallen M.J."/>
        </authorList>
    </citation>
    <scope>NUCLEOTIDE SEQUENCE</scope>
    <source>
        <strain evidence="4">ChiBcec1-1093</strain>
    </source>
</reference>
<evidence type="ECO:0000313" key="5">
    <source>
        <dbReference type="Proteomes" id="UP000824101"/>
    </source>
</evidence>
<dbReference type="InterPro" id="IPR050072">
    <property type="entry name" value="Peptidase_M20A"/>
</dbReference>